<reference evidence="3" key="1">
    <citation type="journal article" date="2019" name="Int. J. Syst. Evol. Microbiol.">
        <title>The Global Catalogue of Microorganisms (GCM) 10K type strain sequencing project: providing services to taxonomists for standard genome sequencing and annotation.</title>
        <authorList>
            <consortium name="The Broad Institute Genomics Platform"/>
            <consortium name="The Broad Institute Genome Sequencing Center for Infectious Disease"/>
            <person name="Wu L."/>
            <person name="Ma J."/>
        </authorList>
    </citation>
    <scope>NUCLEOTIDE SEQUENCE [LARGE SCALE GENOMIC DNA]</scope>
    <source>
        <strain evidence="3">CGMCC 1.12479</strain>
    </source>
</reference>
<dbReference type="Pfam" id="PF04230">
    <property type="entry name" value="PS_pyruv_trans"/>
    <property type="match status" value="1"/>
</dbReference>
<dbReference type="RefSeq" id="WP_188441300.1">
    <property type="nucleotide sequence ID" value="NZ_BMFD01000004.1"/>
</dbReference>
<keyword evidence="3" id="KW-1185">Reference proteome</keyword>
<feature type="domain" description="Polysaccharide pyruvyl transferase" evidence="1">
    <location>
        <begin position="14"/>
        <end position="318"/>
    </location>
</feature>
<comment type="caution">
    <text evidence="2">The sequence shown here is derived from an EMBL/GenBank/DDBJ whole genome shotgun (WGS) entry which is preliminary data.</text>
</comment>
<evidence type="ECO:0000313" key="3">
    <source>
        <dbReference type="Proteomes" id="UP000635885"/>
    </source>
</evidence>
<accession>A0ABQ1MGG9</accession>
<gene>
    <name evidence="2" type="ORF">GCM10010993_14840</name>
</gene>
<evidence type="ECO:0000259" key="1">
    <source>
        <dbReference type="Pfam" id="PF04230"/>
    </source>
</evidence>
<organism evidence="2 3">
    <name type="scientific">Belliella aquatica</name>
    <dbReference type="NCBI Taxonomy" id="1323734"/>
    <lineage>
        <taxon>Bacteria</taxon>
        <taxon>Pseudomonadati</taxon>
        <taxon>Bacteroidota</taxon>
        <taxon>Cytophagia</taxon>
        <taxon>Cytophagales</taxon>
        <taxon>Cyclobacteriaceae</taxon>
        <taxon>Belliella</taxon>
    </lineage>
</organism>
<sequence length="379" mass="44611">MKKIGILTLPLKSNYGGIMQAFALHKVVGSLGFEPLLINIQFKTNKFVEIPKLIVKFFFNFLFQKEKLIIYPSITQTEHLYSNNIRFIDDYFNKTNEVRTLSDYNLIDNYKIEGFVVGSDQVWRKEYSKSIDFFNYFFNFLSKNDKVLKIAYAASFGLDYWQFNKKETDIIKKLLLKFNGISLRENQGAQLLLENTGIDSIDVLDPTLLLNAEFYTSFFKIPKKKNPHLFTYILDDKYYSEKKINEICEIFNLEKSSLNMTLRKSKLGIIKNSNLPFPSVIEWIGHFRNSEFILTDSFHGMVFSIIFNKKFLVFANKSRGISRFESLLNKLNLESRLIHDFSQINKNLLDQEIDYKLVNKLLDKERERSIEFLQFNLSK</sequence>
<name>A0ABQ1MGG9_9BACT</name>
<evidence type="ECO:0000313" key="2">
    <source>
        <dbReference type="EMBL" id="GGC37028.1"/>
    </source>
</evidence>
<dbReference type="EMBL" id="BMFD01000004">
    <property type="protein sequence ID" value="GGC37028.1"/>
    <property type="molecule type" value="Genomic_DNA"/>
</dbReference>
<proteinExistence type="predicted"/>
<dbReference type="Proteomes" id="UP000635885">
    <property type="component" value="Unassembled WGS sequence"/>
</dbReference>
<protein>
    <recommendedName>
        <fullName evidence="1">Polysaccharide pyruvyl transferase domain-containing protein</fullName>
    </recommendedName>
</protein>
<dbReference type="InterPro" id="IPR007345">
    <property type="entry name" value="Polysacch_pyruvyl_Trfase"/>
</dbReference>